<dbReference type="Gene3D" id="3.40.630.190">
    <property type="entry name" value="LCP protein"/>
    <property type="match status" value="1"/>
</dbReference>
<sequence>MKADTWRLGRRPALHRAQDPRRCEPLRAVVLFIFSVVLFLLSATGFVWIDLSHDLRERALDTAQIRRTVSNQSGREENVTPLAPGEPLNILVIGIDSRKEQAPKFGSVEDVKGIRGDTTILVHVSGRRDSMTMVSIPRDLMVEIPNCLLSNGEELSASYGQVNSAMTLGSGANYDIAYGVACAQSTIENLSGLQIDNYVVLDFKGFENVVDALGGVWFDVPQDVADPEANAYLMEGCQLLNGEQALGYARARKSLGDGSDTSRIGRQQELVAALVREVSRKVSSGNLPTLVTFVRSVLAAVYVSPQLASFEADLSLLGAVANIPPQNVRLITMPREPWEEDPNRDQPQEPYASQLWNSLRHDESLVDGIGYLAGDGRSAAVEEEPLLDQVESSADVTHEVSPESGARESLACPPKAR</sequence>
<evidence type="ECO:0000256" key="1">
    <source>
        <dbReference type="ARBA" id="ARBA00006068"/>
    </source>
</evidence>
<dbReference type="EMBL" id="PKKJ01000003">
    <property type="protein sequence ID" value="PKY66503.1"/>
    <property type="molecule type" value="Genomic_DNA"/>
</dbReference>
<evidence type="ECO:0000313" key="6">
    <source>
        <dbReference type="Proteomes" id="UP000234545"/>
    </source>
</evidence>
<dbReference type="InterPro" id="IPR050922">
    <property type="entry name" value="LytR/CpsA/Psr_CW_biosynth"/>
</dbReference>
<dbReference type="PANTHER" id="PTHR33392:SF6">
    <property type="entry name" value="POLYISOPRENYL-TEICHOIC ACID--PEPTIDOGLYCAN TEICHOIC ACID TRANSFERASE TAGU"/>
    <property type="match status" value="1"/>
</dbReference>
<proteinExistence type="inferred from homology"/>
<dbReference type="Proteomes" id="UP000234545">
    <property type="component" value="Unassembled WGS sequence"/>
</dbReference>
<gene>
    <name evidence="5" type="ORF">CYJ25_04600</name>
</gene>
<dbReference type="AlphaFoldDB" id="A0A2I1I5X7"/>
<evidence type="ECO:0000256" key="2">
    <source>
        <dbReference type="SAM" id="MobiDB-lite"/>
    </source>
</evidence>
<feature type="domain" description="Cell envelope-related transcriptional attenuator" evidence="4">
    <location>
        <begin position="115"/>
        <end position="279"/>
    </location>
</feature>
<keyword evidence="3" id="KW-0812">Transmembrane</keyword>
<dbReference type="InterPro" id="IPR004474">
    <property type="entry name" value="LytR_CpsA_psr"/>
</dbReference>
<keyword evidence="3" id="KW-1133">Transmembrane helix</keyword>
<evidence type="ECO:0000259" key="4">
    <source>
        <dbReference type="Pfam" id="PF03816"/>
    </source>
</evidence>
<dbReference type="PANTHER" id="PTHR33392">
    <property type="entry name" value="POLYISOPRENYL-TEICHOIC ACID--PEPTIDOGLYCAN TEICHOIC ACID TRANSFERASE TAGU"/>
    <property type="match status" value="1"/>
</dbReference>
<dbReference type="OrthoDB" id="9782542at2"/>
<dbReference type="RefSeq" id="WP_101628016.1">
    <property type="nucleotide sequence ID" value="NZ_PKKJ01000003.1"/>
</dbReference>
<dbReference type="Pfam" id="PF03816">
    <property type="entry name" value="LytR_cpsA_psr"/>
    <property type="match status" value="1"/>
</dbReference>
<reference evidence="5 6" key="1">
    <citation type="submission" date="2017-12" db="EMBL/GenBank/DDBJ databases">
        <title>Phylogenetic diversity of female urinary microbiome.</title>
        <authorList>
            <person name="Thomas-White K."/>
            <person name="Wolfe A.J."/>
        </authorList>
    </citation>
    <scope>NUCLEOTIDE SEQUENCE [LARGE SCALE GENOMIC DNA]</scope>
    <source>
        <strain evidence="5 6">UMB0250</strain>
    </source>
</reference>
<keyword evidence="3" id="KW-0472">Membrane</keyword>
<feature type="region of interest" description="Disordered" evidence="2">
    <location>
        <begin position="388"/>
        <end position="417"/>
    </location>
</feature>
<evidence type="ECO:0000256" key="3">
    <source>
        <dbReference type="SAM" id="Phobius"/>
    </source>
</evidence>
<comment type="similarity">
    <text evidence="1">Belongs to the LytR/CpsA/Psr (LCP) family.</text>
</comment>
<dbReference type="NCBIfam" id="TIGR00350">
    <property type="entry name" value="lytR_cpsA_psr"/>
    <property type="match status" value="1"/>
</dbReference>
<accession>A0A2I1I5X7</accession>
<evidence type="ECO:0000313" key="5">
    <source>
        <dbReference type="EMBL" id="PKY66503.1"/>
    </source>
</evidence>
<name>A0A2I1I5X7_9ACTO</name>
<organism evidence="5 6">
    <name type="scientific">Schaalia turicensis</name>
    <dbReference type="NCBI Taxonomy" id="131111"/>
    <lineage>
        <taxon>Bacteria</taxon>
        <taxon>Bacillati</taxon>
        <taxon>Actinomycetota</taxon>
        <taxon>Actinomycetes</taxon>
        <taxon>Actinomycetales</taxon>
        <taxon>Actinomycetaceae</taxon>
        <taxon>Schaalia</taxon>
    </lineage>
</organism>
<feature type="transmembrane region" description="Helical" evidence="3">
    <location>
        <begin position="28"/>
        <end position="49"/>
    </location>
</feature>
<comment type="caution">
    <text evidence="5">The sequence shown here is derived from an EMBL/GenBank/DDBJ whole genome shotgun (WGS) entry which is preliminary data.</text>
</comment>
<protein>
    <recommendedName>
        <fullName evidence="4">Cell envelope-related transcriptional attenuator domain-containing protein</fullName>
    </recommendedName>
</protein>